<organism evidence="4 5">
    <name type="scientific">Actinoplanes nipponensis</name>
    <dbReference type="NCBI Taxonomy" id="135950"/>
    <lineage>
        <taxon>Bacteria</taxon>
        <taxon>Bacillati</taxon>
        <taxon>Actinomycetota</taxon>
        <taxon>Actinomycetes</taxon>
        <taxon>Micromonosporales</taxon>
        <taxon>Micromonosporaceae</taxon>
        <taxon>Actinoplanes</taxon>
    </lineage>
</organism>
<dbReference type="InterPro" id="IPR000757">
    <property type="entry name" value="Beta-glucanase-like"/>
</dbReference>
<dbReference type="InterPro" id="IPR013320">
    <property type="entry name" value="ConA-like_dom_sf"/>
</dbReference>
<comment type="caution">
    <text evidence="4">The sequence shown here is derived from an EMBL/GenBank/DDBJ whole genome shotgun (WGS) entry which is preliminary data.</text>
</comment>
<dbReference type="Gene3D" id="2.60.120.260">
    <property type="entry name" value="Galactose-binding domain-like"/>
    <property type="match status" value="1"/>
</dbReference>
<dbReference type="PROSITE" id="PS51762">
    <property type="entry name" value="GH16_2"/>
    <property type="match status" value="1"/>
</dbReference>
<dbReference type="EMBL" id="BOMQ01000061">
    <property type="protein sequence ID" value="GIE51656.1"/>
    <property type="molecule type" value="Genomic_DNA"/>
</dbReference>
<dbReference type="GO" id="GO:0004553">
    <property type="term" value="F:hydrolase activity, hydrolyzing O-glycosyl compounds"/>
    <property type="evidence" value="ECO:0007669"/>
    <property type="project" value="InterPro"/>
</dbReference>
<evidence type="ECO:0000313" key="4">
    <source>
        <dbReference type="EMBL" id="GIE51656.1"/>
    </source>
</evidence>
<name>A0A919JJE8_9ACTN</name>
<dbReference type="AlphaFoldDB" id="A0A919JJE8"/>
<dbReference type="PANTHER" id="PTHR10963">
    <property type="entry name" value="GLYCOSYL HYDROLASE-RELATED"/>
    <property type="match status" value="1"/>
</dbReference>
<evidence type="ECO:0000259" key="3">
    <source>
        <dbReference type="PROSITE" id="PS51762"/>
    </source>
</evidence>
<evidence type="ECO:0000256" key="2">
    <source>
        <dbReference type="SAM" id="SignalP"/>
    </source>
</evidence>
<feature type="signal peptide" evidence="2">
    <location>
        <begin position="1"/>
        <end position="25"/>
    </location>
</feature>
<keyword evidence="5" id="KW-1185">Reference proteome</keyword>
<feature type="chain" id="PRO_5038082091" description="GH16 domain-containing protein" evidence="2">
    <location>
        <begin position="26"/>
        <end position="465"/>
    </location>
</feature>
<dbReference type="Gene3D" id="2.60.120.200">
    <property type="match status" value="1"/>
</dbReference>
<reference evidence="4" key="1">
    <citation type="submission" date="2021-01" db="EMBL/GenBank/DDBJ databases">
        <title>Whole genome shotgun sequence of Actinoplanes nipponensis NBRC 14063.</title>
        <authorList>
            <person name="Komaki H."/>
            <person name="Tamura T."/>
        </authorList>
    </citation>
    <scope>NUCLEOTIDE SEQUENCE</scope>
    <source>
        <strain evidence="4">NBRC 14063</strain>
    </source>
</reference>
<dbReference type="PANTHER" id="PTHR10963:SF55">
    <property type="entry name" value="GLYCOSIDE HYDROLASE FAMILY 16 PROTEIN"/>
    <property type="match status" value="1"/>
</dbReference>
<dbReference type="Proteomes" id="UP000647172">
    <property type="component" value="Unassembled WGS sequence"/>
</dbReference>
<evidence type="ECO:0000313" key="5">
    <source>
        <dbReference type="Proteomes" id="UP000647172"/>
    </source>
</evidence>
<dbReference type="SUPFAM" id="SSF49899">
    <property type="entry name" value="Concanavalin A-like lectins/glucanases"/>
    <property type="match status" value="1"/>
</dbReference>
<proteinExistence type="inferred from homology"/>
<gene>
    <name evidence="4" type="ORF">Ani05nite_51900</name>
</gene>
<sequence>MIAARIVAGTVLVTTMVSLSTPAQGHPQQRRTTATTAAATTGADLVVNGTGALGTVGWSGGSEAGALSFQSISSVTGFSVATQGMQISRPGGTGSWAMALAALRSPETMFTVGKTYRMQAWVRDMKGSGAEVGMLLANGNYGHRPTEVSVSAGYRDSDWHLLSRTFVCTTAASSDTALYFDLPRSGAFTVQITRASVQQVDAPLPATVTTAPTSAITFAGSAGRTPSTQAWNFETGGNGWGNGELQTYTARSANAQLDGNGRLRIIARRETLTGADGITRGFTSARLSTRNKVAIAPGSYVETSITAPTGDGAWPAFWLLGTNIGSVGWPASGELDILEGWGTRPTVAFSAVHMGSLADPNAHVQYGWGEAGGTTDLGQPLDAKAHLYGAYFDANVVRFYIDRKPTMTIWAQDAANAGRAWPFGSPQYIVLNIAVPGETATTTATFPKVMTVGTISTWKGGVPFA</sequence>
<dbReference type="InterPro" id="IPR050546">
    <property type="entry name" value="Glycosyl_Hydrlase_16"/>
</dbReference>
<dbReference type="CDD" id="cd08023">
    <property type="entry name" value="GH16_laminarinase_like"/>
    <property type="match status" value="1"/>
</dbReference>
<dbReference type="GO" id="GO:0005975">
    <property type="term" value="P:carbohydrate metabolic process"/>
    <property type="evidence" value="ECO:0007669"/>
    <property type="project" value="InterPro"/>
</dbReference>
<accession>A0A919JJE8</accession>
<dbReference type="RefSeq" id="WP_203772389.1">
    <property type="nucleotide sequence ID" value="NZ_BAAAYJ010000097.1"/>
</dbReference>
<evidence type="ECO:0000256" key="1">
    <source>
        <dbReference type="ARBA" id="ARBA00006865"/>
    </source>
</evidence>
<feature type="domain" description="GH16" evidence="3">
    <location>
        <begin position="206"/>
        <end position="463"/>
    </location>
</feature>
<keyword evidence="2" id="KW-0732">Signal</keyword>
<protein>
    <recommendedName>
        <fullName evidence="3">GH16 domain-containing protein</fullName>
    </recommendedName>
</protein>
<comment type="similarity">
    <text evidence="1">Belongs to the glycosyl hydrolase 16 family.</text>
</comment>
<dbReference type="Pfam" id="PF00722">
    <property type="entry name" value="Glyco_hydro_16"/>
    <property type="match status" value="1"/>
</dbReference>